<protein>
    <submittedName>
        <fullName evidence="3">Glycosyl transferase group 1</fullName>
    </submittedName>
</protein>
<dbReference type="PANTHER" id="PTHR45947">
    <property type="entry name" value="SULFOQUINOVOSYL TRANSFERASE SQD2"/>
    <property type="match status" value="1"/>
</dbReference>
<dbReference type="AlphaFoldDB" id="G4SYV9"/>
<accession>G4SYV9</accession>
<evidence type="ECO:0000259" key="1">
    <source>
        <dbReference type="Pfam" id="PF00534"/>
    </source>
</evidence>
<dbReference type="InterPro" id="IPR050194">
    <property type="entry name" value="Glycosyltransferase_grp1"/>
</dbReference>
<dbReference type="KEGG" id="mah:MEALZ_2734"/>
<proteinExistence type="predicted"/>
<feature type="domain" description="Glycosyltransferase subfamily 4-like N-terminal" evidence="2">
    <location>
        <begin position="66"/>
        <end position="160"/>
    </location>
</feature>
<organism evidence="3 4">
    <name type="scientific">Methylotuvimicrobium alcaliphilum (strain DSM 19304 / NCIMB 14124 / VKM B-2133 / 20Z)</name>
    <name type="common">Methylomicrobium alcaliphilum</name>
    <dbReference type="NCBI Taxonomy" id="1091494"/>
    <lineage>
        <taxon>Bacteria</taxon>
        <taxon>Pseudomonadati</taxon>
        <taxon>Pseudomonadota</taxon>
        <taxon>Gammaproteobacteria</taxon>
        <taxon>Methylococcales</taxon>
        <taxon>Methylococcaceae</taxon>
        <taxon>Methylotuvimicrobium</taxon>
    </lineage>
</organism>
<dbReference type="PANTHER" id="PTHR45947:SF3">
    <property type="entry name" value="SULFOQUINOVOSYL TRANSFERASE SQD2"/>
    <property type="match status" value="1"/>
</dbReference>
<evidence type="ECO:0000313" key="3">
    <source>
        <dbReference type="EMBL" id="CCE24406.1"/>
    </source>
</evidence>
<dbReference type="EMBL" id="FO082060">
    <property type="protein sequence ID" value="CCE24406.1"/>
    <property type="molecule type" value="Genomic_DNA"/>
</dbReference>
<keyword evidence="4" id="KW-1185">Reference proteome</keyword>
<dbReference type="GO" id="GO:0016757">
    <property type="term" value="F:glycosyltransferase activity"/>
    <property type="evidence" value="ECO:0007669"/>
    <property type="project" value="InterPro"/>
</dbReference>
<reference evidence="4" key="1">
    <citation type="journal article" date="2012" name="J. Bacteriol.">
        <title>Genome sequence of the haloalkaliphilic methanotrophic bacterium Methylomicrobium alcaliphilum 20Z.</title>
        <authorList>
            <person name="Vuilleumier S."/>
            <person name="Khmelenina V.N."/>
            <person name="Bringel F."/>
            <person name="Reshetnikov A.S."/>
            <person name="Lajus A."/>
            <person name="Mangenot S."/>
            <person name="Rouy Z."/>
            <person name="Op den Camp H.J."/>
            <person name="Jetten M.S."/>
            <person name="Dispirito A.A."/>
            <person name="Dunfield P."/>
            <person name="Klotz M.G."/>
            <person name="Semrau J.D."/>
            <person name="Stein L.Y."/>
            <person name="Barbe V."/>
            <person name="Medigue C."/>
            <person name="Trotsenko Y.A."/>
            <person name="Kalyuzhnaya M.G."/>
        </authorList>
    </citation>
    <scope>NUCLEOTIDE SEQUENCE [LARGE SCALE GENOMIC DNA]</scope>
    <source>
        <strain evidence="4">DSM 19304 / NCIMB 14124 / VKM B-2133 / 20Z</strain>
    </source>
</reference>
<dbReference type="HOGENOM" id="CLU_009583_14_0_6"/>
<feature type="domain" description="Glycosyl transferase family 1" evidence="1">
    <location>
        <begin position="172"/>
        <end position="328"/>
    </location>
</feature>
<evidence type="ECO:0000259" key="2">
    <source>
        <dbReference type="Pfam" id="PF13439"/>
    </source>
</evidence>
<dbReference type="InterPro" id="IPR028098">
    <property type="entry name" value="Glyco_trans_4-like_N"/>
</dbReference>
<dbReference type="InterPro" id="IPR001296">
    <property type="entry name" value="Glyco_trans_1"/>
</dbReference>
<name>G4SYV9_META2</name>
<keyword evidence="3" id="KW-0808">Transferase</keyword>
<gene>
    <name evidence="3" type="ordered locus">MEALZ_2734</name>
</gene>
<dbReference type="CDD" id="cd03801">
    <property type="entry name" value="GT4_PimA-like"/>
    <property type="match status" value="1"/>
</dbReference>
<dbReference type="STRING" id="1091494.MEALZ_2734"/>
<dbReference type="PATRIC" id="fig|271065.3.peg.2806"/>
<dbReference type="Pfam" id="PF13439">
    <property type="entry name" value="Glyco_transf_4"/>
    <property type="match status" value="1"/>
</dbReference>
<evidence type="ECO:0000313" key="4">
    <source>
        <dbReference type="Proteomes" id="UP000008315"/>
    </source>
</evidence>
<dbReference type="SUPFAM" id="SSF53756">
    <property type="entry name" value="UDP-Glycosyltransferase/glycogen phosphorylase"/>
    <property type="match status" value="1"/>
</dbReference>
<sequence>MAGPMPPAIGGMATVLQDLQNSSLSKLFELEFFNTYKTTPQDRSLFVAIKSKLSLWKKWCVLLNNRDKSIAHIHTCSGFTFFLDGVLVCLSKMLSVPVVIHIHGARFDQFLKNLNPFLLMIVRWIFARCSKIIVLSEYWESTLKKIIGNYQFRIVQNGVPIYSQLPERLDHTGKVDILFLGNLCQRKGVFDLVSAMEYVDGAVLNLVGGEEDVGVIQKISEQINASNLEDKISFHGPQYGEEKNRFIVKADIFVLPSYAEGLPISLLEAMAMGLPVIVTPVGSIPSVVRNNHEGIFVEAGDIEGIANAINKLVKDEALRLRMGSLARSRCEEQFGIEKTVAKLLSIYSEIY</sequence>
<dbReference type="Pfam" id="PF00534">
    <property type="entry name" value="Glycos_transf_1"/>
    <property type="match status" value="1"/>
</dbReference>
<dbReference type="Gene3D" id="3.40.50.2000">
    <property type="entry name" value="Glycogen Phosphorylase B"/>
    <property type="match status" value="2"/>
</dbReference>
<dbReference type="Proteomes" id="UP000008315">
    <property type="component" value="Chromosome"/>
</dbReference>